<dbReference type="GeneID" id="54588002"/>
<name>A0A6A6HRW1_9PLEO</name>
<feature type="signal peptide" evidence="2">
    <location>
        <begin position="1"/>
        <end position="18"/>
    </location>
</feature>
<gene>
    <name evidence="3" type="ORF">BU26DRAFT_587078</name>
</gene>
<dbReference type="Proteomes" id="UP000800094">
    <property type="component" value="Unassembled WGS sequence"/>
</dbReference>
<accession>A0A6A6HRW1</accession>
<keyword evidence="4" id="KW-1185">Reference proteome</keyword>
<evidence type="ECO:0000256" key="1">
    <source>
        <dbReference type="SAM" id="MobiDB-lite"/>
    </source>
</evidence>
<evidence type="ECO:0000313" key="3">
    <source>
        <dbReference type="EMBL" id="KAF2240562.1"/>
    </source>
</evidence>
<feature type="chain" id="PRO_5025661954" evidence="2">
    <location>
        <begin position="19"/>
        <end position="332"/>
    </location>
</feature>
<evidence type="ECO:0000256" key="2">
    <source>
        <dbReference type="SAM" id="SignalP"/>
    </source>
</evidence>
<proteinExistence type="predicted"/>
<dbReference type="EMBL" id="ML987216">
    <property type="protein sequence ID" value="KAF2240562.1"/>
    <property type="molecule type" value="Genomic_DNA"/>
</dbReference>
<dbReference type="AlphaFoldDB" id="A0A6A6HRW1"/>
<dbReference type="OrthoDB" id="3886018at2759"/>
<keyword evidence="2" id="KW-0732">Signal</keyword>
<dbReference type="RefSeq" id="XP_033675566.1">
    <property type="nucleotide sequence ID" value="XM_033834672.1"/>
</dbReference>
<reference evidence="3" key="1">
    <citation type="journal article" date="2020" name="Stud. Mycol.">
        <title>101 Dothideomycetes genomes: a test case for predicting lifestyles and emergence of pathogens.</title>
        <authorList>
            <person name="Haridas S."/>
            <person name="Albert R."/>
            <person name="Binder M."/>
            <person name="Bloem J."/>
            <person name="Labutti K."/>
            <person name="Salamov A."/>
            <person name="Andreopoulos B."/>
            <person name="Baker S."/>
            <person name="Barry K."/>
            <person name="Bills G."/>
            <person name="Bluhm B."/>
            <person name="Cannon C."/>
            <person name="Castanera R."/>
            <person name="Culley D."/>
            <person name="Daum C."/>
            <person name="Ezra D."/>
            <person name="Gonzalez J."/>
            <person name="Henrissat B."/>
            <person name="Kuo A."/>
            <person name="Liang C."/>
            <person name="Lipzen A."/>
            <person name="Lutzoni F."/>
            <person name="Magnuson J."/>
            <person name="Mondo S."/>
            <person name="Nolan M."/>
            <person name="Ohm R."/>
            <person name="Pangilinan J."/>
            <person name="Park H.-J."/>
            <person name="Ramirez L."/>
            <person name="Alfaro M."/>
            <person name="Sun H."/>
            <person name="Tritt A."/>
            <person name="Yoshinaga Y."/>
            <person name="Zwiers L.-H."/>
            <person name="Turgeon B."/>
            <person name="Goodwin S."/>
            <person name="Spatafora J."/>
            <person name="Crous P."/>
            <person name="Grigoriev I."/>
        </authorList>
    </citation>
    <scope>NUCLEOTIDE SEQUENCE</scope>
    <source>
        <strain evidence="3">CBS 122368</strain>
    </source>
</reference>
<feature type="region of interest" description="Disordered" evidence="1">
    <location>
        <begin position="53"/>
        <end position="78"/>
    </location>
</feature>
<protein>
    <submittedName>
        <fullName evidence="3">Uncharacterized protein</fullName>
    </submittedName>
</protein>
<evidence type="ECO:0000313" key="4">
    <source>
        <dbReference type="Proteomes" id="UP000800094"/>
    </source>
</evidence>
<organism evidence="3 4">
    <name type="scientific">Trematosphaeria pertusa</name>
    <dbReference type="NCBI Taxonomy" id="390896"/>
    <lineage>
        <taxon>Eukaryota</taxon>
        <taxon>Fungi</taxon>
        <taxon>Dikarya</taxon>
        <taxon>Ascomycota</taxon>
        <taxon>Pezizomycotina</taxon>
        <taxon>Dothideomycetes</taxon>
        <taxon>Pleosporomycetidae</taxon>
        <taxon>Pleosporales</taxon>
        <taxon>Massarineae</taxon>
        <taxon>Trematosphaeriaceae</taxon>
        <taxon>Trematosphaeria</taxon>
    </lineage>
</organism>
<sequence length="332" mass="37862">MKPTIALLPLVFLRASGGVVPETPHQADLLVDATLNKSSLGSNAHAQLVHRITPRAPREKCSPPVYDGDDQKRDLDGDSVSNGTLWRRMILPADSEAMEAFILHETGDDEEGRTRGFPIIWERRDKGGATDFNTAILSTYAEYKGEFSYMARELMGCTVLAVISRTGFYFAHYWENVSFDPDDDILKKRKRTKEKQFQMTVLEPLNDGWPKSTKNQQMGLGKHGQEIEDGDIKAYLIRPRDSFDGTEDGYRDQWDQIKARVGEFLPKLQDDSKWEEITYGRVDKENLGDLPKGRCLFKYDPNHNPSAEGKGKKRAMLWVEDNYDAVHEDEWD</sequence>